<proteinExistence type="predicted"/>
<keyword evidence="4" id="KW-1185">Reference proteome</keyword>
<feature type="coiled-coil region" evidence="1">
    <location>
        <begin position="268"/>
        <end position="302"/>
    </location>
</feature>
<feature type="coiled-coil region" evidence="1">
    <location>
        <begin position="117"/>
        <end position="221"/>
    </location>
</feature>
<protein>
    <submittedName>
        <fullName evidence="3">Uncharacterized protein</fullName>
    </submittedName>
</protein>
<gene>
    <name evidence="3" type="ORF">HYH02_014942</name>
</gene>
<dbReference type="OrthoDB" id="547302at2759"/>
<dbReference type="EMBL" id="JAEHOD010000112">
    <property type="protein sequence ID" value="KAG2425879.1"/>
    <property type="molecule type" value="Genomic_DNA"/>
</dbReference>
<feature type="compositionally biased region" description="Basic and acidic residues" evidence="2">
    <location>
        <begin position="411"/>
        <end position="423"/>
    </location>
</feature>
<organism evidence="3 4">
    <name type="scientific">Chlamydomonas schloesseri</name>
    <dbReference type="NCBI Taxonomy" id="2026947"/>
    <lineage>
        <taxon>Eukaryota</taxon>
        <taxon>Viridiplantae</taxon>
        <taxon>Chlorophyta</taxon>
        <taxon>core chlorophytes</taxon>
        <taxon>Chlorophyceae</taxon>
        <taxon>CS clade</taxon>
        <taxon>Chlamydomonadales</taxon>
        <taxon>Chlamydomonadaceae</taxon>
        <taxon>Chlamydomonas</taxon>
    </lineage>
</organism>
<feature type="region of interest" description="Disordered" evidence="2">
    <location>
        <begin position="378"/>
        <end position="514"/>
    </location>
</feature>
<comment type="caution">
    <text evidence="3">The sequence shown here is derived from an EMBL/GenBank/DDBJ whole genome shotgun (WGS) entry which is preliminary data.</text>
</comment>
<name>A0A835VUD4_9CHLO</name>
<evidence type="ECO:0000256" key="1">
    <source>
        <dbReference type="SAM" id="Coils"/>
    </source>
</evidence>
<feature type="compositionally biased region" description="Polar residues" evidence="2">
    <location>
        <begin position="433"/>
        <end position="445"/>
    </location>
</feature>
<evidence type="ECO:0000256" key="2">
    <source>
        <dbReference type="SAM" id="MobiDB-lite"/>
    </source>
</evidence>
<sequence>MAALASAAVSPAPVAATASQHSAAWGTHSITFVGNAAPTPTQHVNDQQNVQILERKWRSLSQSMRSNSQTAADVLMKQAQATSQLDEMLQLMFIHLKSVSDDRSRLQQQLMHERTVAAAQAEDLANLQQRLQLSESRAVTVKAVTDSLQGQLAQAREALEASQRESEQLKEQLREMEEQLTVTSECRVRGDTIMAEQAAVLEALRQQLDDQSSAAAILANDKASLEAQLHGVLQAEQELTVHLRETHTAIEGQLSTLREQLKTERQKRAAVVKRRGELQAQVEQLQAQVASQQADMAALVERLGRAGGSGQQSSAGARSITPSSKPVQAARAVASGSWQAGQVVRPITAAVIATAGRSPSPGAGVVQLRARAPLRPAASSVANTSAPHLAGAPSNAVDRVERSSTRLGSSRQEDEPHSPRHDPGGASAGHSPATVSIPMSVSGTAPPSGEVPTQGAAAKEDRKHLAAMEPPSPPIHLTPTHGHDAHLASSVPRRRSVSPRRGASTGAKAHSWLP</sequence>
<dbReference type="Proteomes" id="UP000613740">
    <property type="component" value="Unassembled WGS sequence"/>
</dbReference>
<keyword evidence="1" id="KW-0175">Coiled coil</keyword>
<reference evidence="3" key="1">
    <citation type="journal article" date="2020" name="bioRxiv">
        <title>Comparative genomics of Chlamydomonas.</title>
        <authorList>
            <person name="Craig R.J."/>
            <person name="Hasan A.R."/>
            <person name="Ness R.W."/>
            <person name="Keightley P.D."/>
        </authorList>
    </citation>
    <scope>NUCLEOTIDE SEQUENCE</scope>
    <source>
        <strain evidence="3">CCAP 11/173</strain>
    </source>
</reference>
<accession>A0A835VUD4</accession>
<evidence type="ECO:0000313" key="3">
    <source>
        <dbReference type="EMBL" id="KAG2425879.1"/>
    </source>
</evidence>
<evidence type="ECO:0000313" key="4">
    <source>
        <dbReference type="Proteomes" id="UP000613740"/>
    </source>
</evidence>
<dbReference type="AlphaFoldDB" id="A0A835VUD4"/>